<comment type="caution">
    <text evidence="1">The sequence shown here is derived from an EMBL/GenBank/DDBJ whole genome shotgun (WGS) entry which is preliminary data.</text>
</comment>
<dbReference type="AlphaFoldDB" id="A0A967BEI6"/>
<name>A0A967BEI6_9RHOB</name>
<dbReference type="EMBL" id="JAAORB010000046">
    <property type="protein sequence ID" value="NHQ75759.1"/>
    <property type="molecule type" value="Genomic_DNA"/>
</dbReference>
<accession>A0A967BEI6</accession>
<organism evidence="1 2">
    <name type="scientific">Roseovarius gahaiensis</name>
    <dbReference type="NCBI Taxonomy" id="2716691"/>
    <lineage>
        <taxon>Bacteria</taxon>
        <taxon>Pseudomonadati</taxon>
        <taxon>Pseudomonadota</taxon>
        <taxon>Alphaproteobacteria</taxon>
        <taxon>Rhodobacterales</taxon>
        <taxon>Roseobacteraceae</taxon>
        <taxon>Roseovarius</taxon>
    </lineage>
</organism>
<reference evidence="1" key="1">
    <citation type="submission" date="2020-03" db="EMBL/GenBank/DDBJ databases">
        <title>Roseovarius gahaiensis sp. nov., isolated from Gahai Saline Lake, China.</title>
        <authorList>
            <person name="Sun X."/>
        </authorList>
    </citation>
    <scope>NUCLEOTIDE SEQUENCE</scope>
    <source>
        <strain evidence="1">GH877</strain>
    </source>
</reference>
<dbReference type="Proteomes" id="UP000639775">
    <property type="component" value="Unassembled WGS sequence"/>
</dbReference>
<evidence type="ECO:0000313" key="1">
    <source>
        <dbReference type="EMBL" id="NHQ75759.1"/>
    </source>
</evidence>
<gene>
    <name evidence="1" type="ORF">HAT86_15000</name>
</gene>
<protein>
    <submittedName>
        <fullName evidence="1">Uncharacterized protein</fullName>
    </submittedName>
</protein>
<proteinExistence type="predicted"/>
<keyword evidence="2" id="KW-1185">Reference proteome</keyword>
<evidence type="ECO:0000313" key="2">
    <source>
        <dbReference type="Proteomes" id="UP000639775"/>
    </source>
</evidence>
<dbReference type="RefSeq" id="WP_167199667.1">
    <property type="nucleotide sequence ID" value="NZ_JAAORB010000046.1"/>
</dbReference>
<sequence>MSKGRKRRYEEERKARKWVLVYFDTYSFDEPAIVSDPMPYQQALRALNKAREQEGPNGFDHFEVRQVAVTQEPKC</sequence>